<dbReference type="EMBL" id="OOIL02000889">
    <property type="protein sequence ID" value="VFQ70191.1"/>
    <property type="molecule type" value="Genomic_DNA"/>
</dbReference>
<reference evidence="2 3" key="1">
    <citation type="submission" date="2018-04" db="EMBL/GenBank/DDBJ databases">
        <authorList>
            <person name="Vogel A."/>
        </authorList>
    </citation>
    <scope>NUCLEOTIDE SEQUENCE [LARGE SCALE GENOMIC DNA]</scope>
</reference>
<evidence type="ECO:0000313" key="3">
    <source>
        <dbReference type="Proteomes" id="UP000595140"/>
    </source>
</evidence>
<evidence type="ECO:0000313" key="2">
    <source>
        <dbReference type="EMBL" id="VFQ70191.1"/>
    </source>
</evidence>
<keyword evidence="1" id="KW-0472">Membrane</keyword>
<dbReference type="AlphaFoldDB" id="A0A484L1M0"/>
<keyword evidence="3" id="KW-1185">Reference proteome</keyword>
<evidence type="ECO:0000256" key="1">
    <source>
        <dbReference type="SAM" id="Phobius"/>
    </source>
</evidence>
<proteinExistence type="predicted"/>
<feature type="transmembrane region" description="Helical" evidence="1">
    <location>
        <begin position="63"/>
        <end position="84"/>
    </location>
</feature>
<dbReference type="OrthoDB" id="28208at2759"/>
<evidence type="ECO:0008006" key="4">
    <source>
        <dbReference type="Google" id="ProtNLM"/>
    </source>
</evidence>
<name>A0A484L1M0_9ASTE</name>
<organism evidence="2 3">
    <name type="scientific">Cuscuta campestris</name>
    <dbReference type="NCBI Taxonomy" id="132261"/>
    <lineage>
        <taxon>Eukaryota</taxon>
        <taxon>Viridiplantae</taxon>
        <taxon>Streptophyta</taxon>
        <taxon>Embryophyta</taxon>
        <taxon>Tracheophyta</taxon>
        <taxon>Spermatophyta</taxon>
        <taxon>Magnoliopsida</taxon>
        <taxon>eudicotyledons</taxon>
        <taxon>Gunneridae</taxon>
        <taxon>Pentapetalae</taxon>
        <taxon>asterids</taxon>
        <taxon>lamiids</taxon>
        <taxon>Solanales</taxon>
        <taxon>Convolvulaceae</taxon>
        <taxon>Cuscuteae</taxon>
        <taxon>Cuscuta</taxon>
        <taxon>Cuscuta subgen. Grammica</taxon>
        <taxon>Cuscuta sect. Cleistogrammica</taxon>
    </lineage>
</organism>
<gene>
    <name evidence="2" type="ORF">CCAM_LOCUS11967</name>
</gene>
<protein>
    <recommendedName>
        <fullName evidence="4">Amino acid transporter transmembrane domain-containing protein</fullName>
    </recommendedName>
</protein>
<feature type="transmembrane region" description="Helical" evidence="1">
    <location>
        <begin position="31"/>
        <end position="51"/>
    </location>
</feature>
<sequence>MLVFPIMNYSLRVNVDELLFPKGPVLSTETFMGTTTVMCIMFIFPSTIILRDVHKICTKQDRVLAVLVIMFAVGTSVTAIYSNVHQTFLSSSNLIS</sequence>
<keyword evidence="1" id="KW-0812">Transmembrane</keyword>
<keyword evidence="1" id="KW-1133">Transmembrane helix</keyword>
<dbReference type="Proteomes" id="UP000595140">
    <property type="component" value="Unassembled WGS sequence"/>
</dbReference>
<accession>A0A484L1M0</accession>